<dbReference type="InterPro" id="IPR011009">
    <property type="entry name" value="Kinase-like_dom_sf"/>
</dbReference>
<dbReference type="OMA" id="KVQYPWI"/>
<dbReference type="Gramene" id="CDF37228">
    <property type="protein sequence ID" value="CDF37228"/>
    <property type="gene ID" value="CHC_T00005350001"/>
</dbReference>
<reference evidence="4" key="1">
    <citation type="journal article" date="2013" name="Proc. Natl. Acad. Sci. U.S.A.">
        <title>Genome structure and metabolic features in the red seaweed Chondrus crispus shed light on evolution of the Archaeplastida.</title>
        <authorList>
            <person name="Collen J."/>
            <person name="Porcel B."/>
            <person name="Carre W."/>
            <person name="Ball S.G."/>
            <person name="Chaparro C."/>
            <person name="Tonon T."/>
            <person name="Barbeyron T."/>
            <person name="Michel G."/>
            <person name="Noel B."/>
            <person name="Valentin K."/>
            <person name="Elias M."/>
            <person name="Artiguenave F."/>
            <person name="Arun A."/>
            <person name="Aury J.M."/>
            <person name="Barbosa-Neto J.F."/>
            <person name="Bothwell J.H."/>
            <person name="Bouget F.Y."/>
            <person name="Brillet L."/>
            <person name="Cabello-Hurtado F."/>
            <person name="Capella-Gutierrez S."/>
            <person name="Charrier B."/>
            <person name="Cladiere L."/>
            <person name="Cock J.M."/>
            <person name="Coelho S.M."/>
            <person name="Colleoni C."/>
            <person name="Czjzek M."/>
            <person name="Da Silva C."/>
            <person name="Delage L."/>
            <person name="Denoeud F."/>
            <person name="Deschamps P."/>
            <person name="Dittami S.M."/>
            <person name="Gabaldon T."/>
            <person name="Gachon C.M."/>
            <person name="Groisillier A."/>
            <person name="Herve C."/>
            <person name="Jabbari K."/>
            <person name="Katinka M."/>
            <person name="Kloareg B."/>
            <person name="Kowalczyk N."/>
            <person name="Labadie K."/>
            <person name="Leblanc C."/>
            <person name="Lopez P.J."/>
            <person name="McLachlan D.H."/>
            <person name="Meslet-Cladiere L."/>
            <person name="Moustafa A."/>
            <person name="Nehr Z."/>
            <person name="Nyvall Collen P."/>
            <person name="Panaud O."/>
            <person name="Partensky F."/>
            <person name="Poulain J."/>
            <person name="Rensing S.A."/>
            <person name="Rousvoal S."/>
            <person name="Samson G."/>
            <person name="Symeonidi A."/>
            <person name="Weissenbach J."/>
            <person name="Zambounis A."/>
            <person name="Wincker P."/>
            <person name="Boyen C."/>
        </authorList>
    </citation>
    <scope>NUCLEOTIDE SEQUENCE [LARGE SCALE GENOMIC DNA]</scope>
    <source>
        <strain evidence="4">cv. Stackhouse</strain>
    </source>
</reference>
<sequence>MNHAVPPEYTSKLKLLEDRAAYRPYSQIKRALDRELERPMSDVFDHFNHKPVAAASLAQVHEATLKDTGERVAVKVQYPGLEALVRGDLASIKFLSWMLSWVFPYFKMDWVVEQFRRNLEKELDFELEAQSALRTQKFFKDDPRVFVPDVYNDTSTKKVLTMEYIDGFRVDDLDALHDYLVDPHAVAQTVVDAFAQMIYVNGFVHCDPHAGNLMVRPGPGGAFELYLLDHGLYRQLDDDFRQSYCKLWKGLVLRRTKDVDEACEELGAPGFANVFSVFLLNRSWSIAKRLGTDLRVKMGRDELRRLRSDLRDGGLRSQADVNEFVERIPDDLLLVFKMTSLVRNVNKALGATVNRFKVNARYAVRGLRHVNNFSAESSGGADDTKSVIVAGTHSERLHPFSALAAVTDWFGLLIDRVCIELQFLVLDVALLAVKWWFGSSVPSVRSDQKANLDASESAGLIG</sequence>
<dbReference type="STRING" id="2769.R7QHI0"/>
<dbReference type="AlphaFoldDB" id="R7QHI0"/>
<dbReference type="InterPro" id="IPR045307">
    <property type="entry name" value="ADCK1_dom"/>
</dbReference>
<protein>
    <recommendedName>
        <fullName evidence="2">ABC1 atypical kinase-like domain-containing protein</fullName>
    </recommendedName>
</protein>
<keyword evidence="4" id="KW-1185">Reference proteome</keyword>
<proteinExistence type="inferred from homology"/>
<dbReference type="GeneID" id="17324762"/>
<evidence type="ECO:0000313" key="4">
    <source>
        <dbReference type="Proteomes" id="UP000012073"/>
    </source>
</evidence>
<dbReference type="PhylomeDB" id="R7QHI0"/>
<dbReference type="InterPro" id="IPR004147">
    <property type="entry name" value="ABC1_dom"/>
</dbReference>
<dbReference type="Pfam" id="PF03109">
    <property type="entry name" value="ABC1"/>
    <property type="match status" value="1"/>
</dbReference>
<dbReference type="Proteomes" id="UP000012073">
    <property type="component" value="Unassembled WGS sequence"/>
</dbReference>
<feature type="domain" description="ABC1 atypical kinase-like" evidence="2">
    <location>
        <begin position="16"/>
        <end position="261"/>
    </location>
</feature>
<evidence type="ECO:0000313" key="3">
    <source>
        <dbReference type="EMBL" id="CDF37228.1"/>
    </source>
</evidence>
<accession>R7QHI0</accession>
<dbReference type="EMBL" id="HG001819">
    <property type="protein sequence ID" value="CDF37228.1"/>
    <property type="molecule type" value="Genomic_DNA"/>
</dbReference>
<dbReference type="PANTHER" id="PTHR43173">
    <property type="entry name" value="ABC1 FAMILY PROTEIN"/>
    <property type="match status" value="1"/>
</dbReference>
<evidence type="ECO:0000259" key="2">
    <source>
        <dbReference type="Pfam" id="PF03109"/>
    </source>
</evidence>
<dbReference type="SUPFAM" id="SSF56112">
    <property type="entry name" value="Protein kinase-like (PK-like)"/>
    <property type="match status" value="1"/>
</dbReference>
<dbReference type="RefSeq" id="XP_005717047.1">
    <property type="nucleotide sequence ID" value="XM_005716990.1"/>
</dbReference>
<name>R7QHI0_CHOCR</name>
<comment type="similarity">
    <text evidence="1">Belongs to the protein kinase superfamily. ADCK protein kinase family.</text>
</comment>
<gene>
    <name evidence="3" type="ORF">CHC_T00005350001</name>
</gene>
<dbReference type="PANTHER" id="PTHR43173:SF28">
    <property type="entry name" value="AARF DOMAIN CONTAINING KINASE 5"/>
    <property type="match status" value="1"/>
</dbReference>
<dbReference type="InterPro" id="IPR051130">
    <property type="entry name" value="Mito_struct-func_regulator"/>
</dbReference>
<dbReference type="OrthoDB" id="427480at2759"/>
<dbReference type="CDD" id="cd13969">
    <property type="entry name" value="ADCK1-like"/>
    <property type="match status" value="1"/>
</dbReference>
<evidence type="ECO:0000256" key="1">
    <source>
        <dbReference type="ARBA" id="ARBA00009670"/>
    </source>
</evidence>
<organism evidence="3 4">
    <name type="scientific">Chondrus crispus</name>
    <name type="common">Carrageen Irish moss</name>
    <name type="synonym">Polymorpha crispa</name>
    <dbReference type="NCBI Taxonomy" id="2769"/>
    <lineage>
        <taxon>Eukaryota</taxon>
        <taxon>Rhodophyta</taxon>
        <taxon>Florideophyceae</taxon>
        <taxon>Rhodymeniophycidae</taxon>
        <taxon>Gigartinales</taxon>
        <taxon>Gigartinaceae</taxon>
        <taxon>Chondrus</taxon>
    </lineage>
</organism>
<dbReference type="KEGG" id="ccp:CHC_T00005350001"/>